<evidence type="ECO:0000313" key="1">
    <source>
        <dbReference type="EMBL" id="KAG5419598.1"/>
    </source>
</evidence>
<protein>
    <submittedName>
        <fullName evidence="1">Uncharacterized protein</fullName>
    </submittedName>
</protein>
<keyword evidence="2" id="KW-1185">Reference proteome</keyword>
<gene>
    <name evidence="1" type="ORF">I9W82_003366</name>
</gene>
<dbReference type="GeneID" id="93651995"/>
<dbReference type="AlphaFoldDB" id="A0A8H7ZI83"/>
<organism evidence="1 2">
    <name type="scientific">Candida metapsilosis</name>
    <dbReference type="NCBI Taxonomy" id="273372"/>
    <lineage>
        <taxon>Eukaryota</taxon>
        <taxon>Fungi</taxon>
        <taxon>Dikarya</taxon>
        <taxon>Ascomycota</taxon>
        <taxon>Saccharomycotina</taxon>
        <taxon>Pichiomycetes</taxon>
        <taxon>Debaryomycetaceae</taxon>
        <taxon>Candida/Lodderomyces clade</taxon>
        <taxon>Candida</taxon>
    </lineage>
</organism>
<dbReference type="Proteomes" id="UP000669133">
    <property type="component" value="Unassembled WGS sequence"/>
</dbReference>
<sequence length="289" mass="33715">MKTEKDIILKSPNNTYPLDEIIRKEPYYTTVHLIVAPTETFSPKPFLREVSTTTNLIDLIRSKRSACPSYLEAVPFDQIDLDPVFQNKLQFYGQTDEVIIHLDQPSYQKLPNLNKDQNKHDRYGKASSFDHVQVKRLTNDKIGHGGNFHSRSRYKIKIKFSQPQLEFIIKTLFCNVRVESYIYDPEMDLPTPEVHKDTMHMPVNLEIESDLDGFKQRAEELLILCTNLNTSQIVNPSQFDTIPMTRYTMHNVYCESITATQWKLLSLHTKDSHTFIQRYSNSANVRVER</sequence>
<dbReference type="EMBL" id="JAEOAQ010000003">
    <property type="protein sequence ID" value="KAG5419598.1"/>
    <property type="molecule type" value="Genomic_DNA"/>
</dbReference>
<evidence type="ECO:0000313" key="2">
    <source>
        <dbReference type="Proteomes" id="UP000669133"/>
    </source>
</evidence>
<dbReference type="RefSeq" id="XP_067548714.1">
    <property type="nucleotide sequence ID" value="XM_067692323.1"/>
</dbReference>
<dbReference type="OrthoDB" id="4019045at2759"/>
<comment type="caution">
    <text evidence="1">The sequence shown here is derived from an EMBL/GenBank/DDBJ whole genome shotgun (WGS) entry which is preliminary data.</text>
</comment>
<accession>A0A8H7ZI83</accession>
<reference evidence="1 2" key="1">
    <citation type="submission" date="2020-12" db="EMBL/GenBank/DDBJ databases">
        <title>Effect of drift, selection, and recombination on the evolution of hybrid genomes in Candida yeast pathogens.</title>
        <authorList>
            <person name="Mixao V."/>
            <person name="Ksiezopolska E."/>
            <person name="Saus E."/>
            <person name="Boekhout T."/>
            <person name="Gacser A."/>
            <person name="Gabaldon T."/>
        </authorList>
    </citation>
    <scope>NUCLEOTIDE SEQUENCE [LARGE SCALE GENOMIC DNA]</scope>
    <source>
        <strain evidence="1 2">BP57</strain>
    </source>
</reference>
<name>A0A8H7ZI83_9ASCO</name>
<proteinExistence type="predicted"/>